<sequence length="454" mass="50302">MRRSVFLGFVAVKAISCLVLPDNVGKLPALGWNSWNAYFCDVNQAKILQAANAIVDLGFKAAGYEYVILDDCWSEKGGRDPVTSRLVPDLAKFPDAMKGTADQVHALGLKYGMYSSAGTMTCGRYPGSLGYEAIDAQTFAEWGVDYLKYDNCFPAPEWIDDCFACNGDPNFDRIGKVNGSCTAATPVTGYYSWNNTSPFCAYEFPVDGIDYSAKKTALKFQIMERELLAQNRTILYSLCEWGVDQVWTWGNATGNSWRMSNDIGFGTASWGRILEILNVNSFLLDWTDFWGRNDPDMLEVGNGLAIEQERTHFALWAIMKGPLLLGTDLTKLRPEQIALLQNKYLLAFNQDPIIGKPARPYKWGINPDYTFNSTVPAMYWSGASSNGTIVALMNPLNETKTMEAVFSEVPQLKDGGKYQVTSVWDGVDLGCQEGRVNVTLNALDTAVYLFGAEC</sequence>
<evidence type="ECO:0000313" key="14">
    <source>
        <dbReference type="Proteomes" id="UP000178912"/>
    </source>
</evidence>
<comment type="catalytic activity">
    <reaction evidence="1 10">
        <text>Hydrolysis of terminal, non-reducing alpha-D-galactose residues in alpha-D-galactosides, including galactose oligosaccharides, galactomannans and galactolipids.</text>
        <dbReference type="EC" id="3.2.1.22"/>
    </reaction>
</comment>
<comment type="function">
    <text evidence="2">Hydrolyzes a variety of simple alpha-D-galactoside as well as more complex molecules such as oligosaccharides and polysaccharides.</text>
</comment>
<evidence type="ECO:0000256" key="2">
    <source>
        <dbReference type="ARBA" id="ARBA00003969"/>
    </source>
</evidence>
<evidence type="ECO:0000256" key="11">
    <source>
        <dbReference type="SAM" id="SignalP"/>
    </source>
</evidence>
<dbReference type="GO" id="GO:0005975">
    <property type="term" value="P:carbohydrate metabolic process"/>
    <property type="evidence" value="ECO:0007669"/>
    <property type="project" value="InterPro"/>
</dbReference>
<dbReference type="SUPFAM" id="SSF51011">
    <property type="entry name" value="Glycosyl hydrolase domain"/>
    <property type="match status" value="1"/>
</dbReference>
<dbReference type="InterPro" id="IPR013780">
    <property type="entry name" value="Glyco_hydro_b"/>
</dbReference>
<comment type="similarity">
    <text evidence="4 10">Belongs to the glycosyl hydrolase 27 family.</text>
</comment>
<gene>
    <name evidence="13" type="ORF">RAG0_01785</name>
</gene>
<reference evidence="14" key="1">
    <citation type="submission" date="2016-03" db="EMBL/GenBank/DDBJ databases">
        <authorList>
            <person name="Guldener U."/>
        </authorList>
    </citation>
    <scope>NUCLEOTIDE SEQUENCE [LARGE SCALE GENOMIC DNA]</scope>
    <source>
        <strain evidence="14">04CH-RAC-A.6.1</strain>
    </source>
</reference>
<dbReference type="InterPro" id="IPR002241">
    <property type="entry name" value="Glyco_hydro_27"/>
</dbReference>
<accession>A0A1E1JYL1</accession>
<evidence type="ECO:0000256" key="10">
    <source>
        <dbReference type="RuleBase" id="RU361168"/>
    </source>
</evidence>
<evidence type="ECO:0000256" key="7">
    <source>
        <dbReference type="ARBA" id="ARBA00022801"/>
    </source>
</evidence>
<dbReference type="OrthoDB" id="5795902at2759"/>
<dbReference type="InterPro" id="IPR041233">
    <property type="entry name" value="Melibiase_C"/>
</dbReference>
<dbReference type="Gene3D" id="3.20.20.70">
    <property type="entry name" value="Aldolase class I"/>
    <property type="match status" value="1"/>
</dbReference>
<dbReference type="PRINTS" id="PR00740">
    <property type="entry name" value="GLHYDRLASE27"/>
</dbReference>
<dbReference type="GO" id="GO:0004557">
    <property type="term" value="F:alpha-galactosidase activity"/>
    <property type="evidence" value="ECO:0007669"/>
    <property type="project" value="UniProtKB-EC"/>
</dbReference>
<protein>
    <recommendedName>
        <fullName evidence="10">Alpha-galactosidase</fullName>
        <ecNumber evidence="10">3.2.1.22</ecNumber>
    </recommendedName>
    <alternativeName>
        <fullName evidence="10">Melibiase</fullName>
    </alternativeName>
</protein>
<dbReference type="InterPro" id="IPR017853">
    <property type="entry name" value="GH"/>
</dbReference>
<dbReference type="Pfam" id="PF17801">
    <property type="entry name" value="Melibiase_C"/>
    <property type="match status" value="1"/>
</dbReference>
<organism evidence="13 14">
    <name type="scientific">Rhynchosporium agropyri</name>
    <dbReference type="NCBI Taxonomy" id="914238"/>
    <lineage>
        <taxon>Eukaryota</taxon>
        <taxon>Fungi</taxon>
        <taxon>Dikarya</taxon>
        <taxon>Ascomycota</taxon>
        <taxon>Pezizomycotina</taxon>
        <taxon>Leotiomycetes</taxon>
        <taxon>Helotiales</taxon>
        <taxon>Ploettnerulaceae</taxon>
        <taxon>Rhynchosporium</taxon>
    </lineage>
</organism>
<feature type="domain" description="Alpha galactosidase C-terminal" evidence="12">
    <location>
        <begin position="379"/>
        <end position="449"/>
    </location>
</feature>
<feature type="chain" id="PRO_5009445500" description="Alpha-galactosidase" evidence="11">
    <location>
        <begin position="22"/>
        <end position="454"/>
    </location>
</feature>
<dbReference type="Proteomes" id="UP000178912">
    <property type="component" value="Unassembled WGS sequence"/>
</dbReference>
<evidence type="ECO:0000256" key="5">
    <source>
        <dbReference type="ARBA" id="ARBA00022525"/>
    </source>
</evidence>
<dbReference type="InterPro" id="IPR013785">
    <property type="entry name" value="Aldolase_TIM"/>
</dbReference>
<name>A0A1E1JYL1_9HELO</name>
<keyword evidence="7 10" id="KW-0378">Hydrolase</keyword>
<evidence type="ECO:0000259" key="12">
    <source>
        <dbReference type="Pfam" id="PF17801"/>
    </source>
</evidence>
<proteinExistence type="inferred from homology"/>
<dbReference type="InterPro" id="IPR000111">
    <property type="entry name" value="Glyco_hydro_27/36_CS"/>
</dbReference>
<evidence type="ECO:0000256" key="1">
    <source>
        <dbReference type="ARBA" id="ARBA00001255"/>
    </source>
</evidence>
<dbReference type="Gene3D" id="2.60.40.1180">
    <property type="entry name" value="Golgi alpha-mannosidase II"/>
    <property type="match status" value="1"/>
</dbReference>
<keyword evidence="8" id="KW-0325">Glycoprotein</keyword>
<dbReference type="SUPFAM" id="SSF51445">
    <property type="entry name" value="(Trans)glycosidases"/>
    <property type="match status" value="1"/>
</dbReference>
<feature type="signal peptide" evidence="11">
    <location>
        <begin position="1"/>
        <end position="21"/>
    </location>
</feature>
<dbReference type="PROSITE" id="PS00512">
    <property type="entry name" value="ALPHA_GALACTOSIDASE"/>
    <property type="match status" value="1"/>
</dbReference>
<comment type="subcellular location">
    <subcellularLocation>
        <location evidence="3">Secreted</location>
    </subcellularLocation>
</comment>
<keyword evidence="5" id="KW-0964">Secreted</keyword>
<evidence type="ECO:0000256" key="4">
    <source>
        <dbReference type="ARBA" id="ARBA00009743"/>
    </source>
</evidence>
<evidence type="ECO:0000256" key="3">
    <source>
        <dbReference type="ARBA" id="ARBA00004613"/>
    </source>
</evidence>
<evidence type="ECO:0000256" key="6">
    <source>
        <dbReference type="ARBA" id="ARBA00022729"/>
    </source>
</evidence>
<keyword evidence="6 11" id="KW-0732">Signal</keyword>
<dbReference type="Pfam" id="PF16499">
    <property type="entry name" value="Melibiase_2"/>
    <property type="match status" value="2"/>
</dbReference>
<keyword evidence="10" id="KW-1015">Disulfide bond</keyword>
<keyword evidence="9 10" id="KW-0326">Glycosidase</keyword>
<dbReference type="PANTHER" id="PTHR11452:SF61">
    <property type="entry name" value="ALPHA-GALACTOSIDASE B-RELATED"/>
    <property type="match status" value="1"/>
</dbReference>
<dbReference type="AlphaFoldDB" id="A0A1E1JYL1"/>
<evidence type="ECO:0000256" key="8">
    <source>
        <dbReference type="ARBA" id="ARBA00023180"/>
    </source>
</evidence>
<evidence type="ECO:0000313" key="13">
    <source>
        <dbReference type="EMBL" id="CZS90909.1"/>
    </source>
</evidence>
<evidence type="ECO:0000256" key="9">
    <source>
        <dbReference type="ARBA" id="ARBA00023295"/>
    </source>
</evidence>
<keyword evidence="14" id="KW-1185">Reference proteome</keyword>
<dbReference type="PANTHER" id="PTHR11452">
    <property type="entry name" value="ALPHA-GALACTOSIDASE/ALPHA-N-ACETYLGALACTOSAMINIDASE"/>
    <property type="match status" value="1"/>
</dbReference>
<dbReference type="CDD" id="cd14792">
    <property type="entry name" value="GH27"/>
    <property type="match status" value="1"/>
</dbReference>
<dbReference type="GO" id="GO:0005576">
    <property type="term" value="C:extracellular region"/>
    <property type="evidence" value="ECO:0007669"/>
    <property type="project" value="UniProtKB-SubCell"/>
</dbReference>
<dbReference type="EMBL" id="FJUX01000006">
    <property type="protein sequence ID" value="CZS90909.1"/>
    <property type="molecule type" value="Genomic_DNA"/>
</dbReference>
<dbReference type="EC" id="3.2.1.22" evidence="10"/>